<dbReference type="GO" id="GO:0020037">
    <property type="term" value="F:heme binding"/>
    <property type="evidence" value="ECO:0007669"/>
    <property type="project" value="TreeGrafter"/>
</dbReference>
<feature type="domain" description="DUF2470" evidence="5">
    <location>
        <begin position="5"/>
        <end position="77"/>
    </location>
</feature>
<evidence type="ECO:0000313" key="6">
    <source>
        <dbReference type="EMBL" id="SDQ07830.1"/>
    </source>
</evidence>
<dbReference type="Gene3D" id="3.20.180.10">
    <property type="entry name" value="PNP-oxidase-like"/>
    <property type="match status" value="1"/>
</dbReference>
<dbReference type="eggNOG" id="COG5398">
    <property type="taxonomic scope" value="Bacteria"/>
</dbReference>
<name>A0A1H0XY65_9MICO</name>
<accession>A0A1H0XY65</accession>
<dbReference type="PANTHER" id="PTHR10720">
    <property type="entry name" value="HEME OXYGENASE"/>
    <property type="match status" value="1"/>
</dbReference>
<gene>
    <name evidence="6" type="ORF">SAMN04488565_0321</name>
</gene>
<dbReference type="GO" id="GO:0042167">
    <property type="term" value="P:heme catabolic process"/>
    <property type="evidence" value="ECO:0007669"/>
    <property type="project" value="TreeGrafter"/>
</dbReference>
<evidence type="ECO:0000256" key="1">
    <source>
        <dbReference type="ARBA" id="ARBA00022617"/>
    </source>
</evidence>
<evidence type="ECO:0000256" key="3">
    <source>
        <dbReference type="ARBA" id="ARBA00023004"/>
    </source>
</evidence>
<dbReference type="GO" id="GO:0046872">
    <property type="term" value="F:metal ion binding"/>
    <property type="evidence" value="ECO:0007669"/>
    <property type="project" value="UniProtKB-KW"/>
</dbReference>
<dbReference type="Gene3D" id="1.20.910.10">
    <property type="entry name" value="Heme oxygenase-like"/>
    <property type="match status" value="1"/>
</dbReference>
<evidence type="ECO:0000256" key="4">
    <source>
        <dbReference type="SAM" id="MobiDB-lite"/>
    </source>
</evidence>
<evidence type="ECO:0000313" key="7">
    <source>
        <dbReference type="Proteomes" id="UP000182690"/>
    </source>
</evidence>
<dbReference type="AlphaFoldDB" id="A0A1H0XY65"/>
<dbReference type="Pfam" id="PF10615">
    <property type="entry name" value="DUF2470"/>
    <property type="match status" value="1"/>
</dbReference>
<dbReference type="CDD" id="cd19165">
    <property type="entry name" value="HemeO"/>
    <property type="match status" value="1"/>
</dbReference>
<dbReference type="InterPro" id="IPR019595">
    <property type="entry name" value="DUF2470"/>
</dbReference>
<keyword evidence="2" id="KW-0479">Metal-binding</keyword>
<feature type="region of interest" description="Disordered" evidence="4">
    <location>
        <begin position="90"/>
        <end position="125"/>
    </location>
</feature>
<dbReference type="SUPFAM" id="SSF48613">
    <property type="entry name" value="Heme oxygenase-like"/>
    <property type="match status" value="1"/>
</dbReference>
<dbReference type="STRING" id="1079994.SAMN04488565_0321"/>
<protein>
    <submittedName>
        <fullName evidence="6">Heme oxygenase</fullName>
    </submittedName>
</protein>
<dbReference type="EMBL" id="FNKB01000001">
    <property type="protein sequence ID" value="SDQ07830.1"/>
    <property type="molecule type" value="Genomic_DNA"/>
</dbReference>
<dbReference type="InterPro" id="IPR016084">
    <property type="entry name" value="Haem_Oase-like_multi-hlx"/>
</dbReference>
<reference evidence="6 7" key="1">
    <citation type="submission" date="2016-10" db="EMBL/GenBank/DDBJ databases">
        <authorList>
            <person name="de Groot N.N."/>
        </authorList>
    </citation>
    <scope>NUCLEOTIDE SEQUENCE [LARGE SCALE GENOMIC DNA]</scope>
    <source>
        <strain evidence="6 7">DSM 22788</strain>
    </source>
</reference>
<dbReference type="Pfam" id="PF01126">
    <property type="entry name" value="Heme_oxygenase"/>
    <property type="match status" value="1"/>
</dbReference>
<dbReference type="InterPro" id="IPR037119">
    <property type="entry name" value="Haem_oxidase_HugZ-like_sf"/>
</dbReference>
<evidence type="ECO:0000256" key="2">
    <source>
        <dbReference type="ARBA" id="ARBA00022723"/>
    </source>
</evidence>
<dbReference type="GO" id="GO:0006979">
    <property type="term" value="P:response to oxidative stress"/>
    <property type="evidence" value="ECO:0007669"/>
    <property type="project" value="TreeGrafter"/>
</dbReference>
<dbReference type="PANTHER" id="PTHR10720:SF0">
    <property type="entry name" value="HEME OXYGENASE"/>
    <property type="match status" value="1"/>
</dbReference>
<dbReference type="PRINTS" id="PR00088">
    <property type="entry name" value="HAEMOXYGNASE"/>
</dbReference>
<dbReference type="InterPro" id="IPR002051">
    <property type="entry name" value="Haem_Oase"/>
</dbReference>
<keyword evidence="3" id="KW-0408">Iron</keyword>
<proteinExistence type="predicted"/>
<keyword evidence="1" id="KW-0349">Heme</keyword>
<dbReference type="InterPro" id="IPR016053">
    <property type="entry name" value="Haem_Oase-like"/>
</dbReference>
<organism evidence="6 7">
    <name type="scientific">Leucobacter chromiiresistens</name>
    <dbReference type="NCBI Taxonomy" id="1079994"/>
    <lineage>
        <taxon>Bacteria</taxon>
        <taxon>Bacillati</taxon>
        <taxon>Actinomycetota</taxon>
        <taxon>Actinomycetes</taxon>
        <taxon>Micrococcales</taxon>
        <taxon>Microbacteriaceae</taxon>
        <taxon>Leucobacter</taxon>
    </lineage>
</organism>
<dbReference type="Proteomes" id="UP000182690">
    <property type="component" value="Unassembled WGS sequence"/>
</dbReference>
<dbReference type="GO" id="GO:0004392">
    <property type="term" value="F:heme oxygenase (decyclizing) activity"/>
    <property type="evidence" value="ECO:0007669"/>
    <property type="project" value="InterPro"/>
</dbReference>
<dbReference type="GO" id="GO:0006788">
    <property type="term" value="P:heme oxidation"/>
    <property type="evidence" value="ECO:0007669"/>
    <property type="project" value="InterPro"/>
</dbReference>
<evidence type="ECO:0000259" key="5">
    <source>
        <dbReference type="Pfam" id="PF10615"/>
    </source>
</evidence>
<sequence>MISGVTGHMNGDHTDDNLLIARAFGYPGATASTMVGVTEAAGLWRVTDADGEHDLSVAWPGGPIAERPEIRREVVALYIAACAKLGVPARGEHEEPATSHPGAGHAADETHGGGSAHGAEAAGEGADAAADRPFSVIIRESSWSDHSDSEGATFMEDIMRGKGSLQDYVDLVAQHYFMYEALEAAADRVAGDRRFAGFHTPALVRLPALEADLAHLIGADWRDRIVAVPATLEYAARMREVAAEGWVAGVVAHHYTRYLGDLSGGQYIAKRVAKQHGLPGAGIAFYDFAELGDLAEFKNRYRAALDVLGAQLDADERARMLDEVRTAYAFNTAVFRDLGQAKLAAA</sequence>